<dbReference type="Proteomes" id="UP000287687">
    <property type="component" value="Unassembled WGS sequence"/>
</dbReference>
<dbReference type="EMBL" id="SBIP01000002">
    <property type="protein sequence ID" value="RWX79302.1"/>
    <property type="molecule type" value="Genomic_DNA"/>
</dbReference>
<reference evidence="2 3" key="1">
    <citation type="submission" date="2019-01" db="EMBL/GenBank/DDBJ databases">
        <title>The draft genome of Rhizobium sp. 24NR.</title>
        <authorList>
            <person name="Liu L."/>
            <person name="Liang L."/>
            <person name="Shi S."/>
            <person name="Xu L."/>
            <person name="Wang X."/>
            <person name="Li L."/>
            <person name="Zhang X."/>
        </authorList>
    </citation>
    <scope>NUCLEOTIDE SEQUENCE [LARGE SCALE GENOMIC DNA]</scope>
    <source>
        <strain evidence="2 3">24NR</strain>
    </source>
</reference>
<accession>A0A3S3T0S5</accession>
<name>A0A3S3T0S5_9HYPH</name>
<organism evidence="2 3">
    <name type="scientific">Neorhizobium lilium</name>
    <dbReference type="NCBI Taxonomy" id="2503024"/>
    <lineage>
        <taxon>Bacteria</taxon>
        <taxon>Pseudomonadati</taxon>
        <taxon>Pseudomonadota</taxon>
        <taxon>Alphaproteobacteria</taxon>
        <taxon>Hyphomicrobiales</taxon>
        <taxon>Rhizobiaceae</taxon>
        <taxon>Rhizobium/Agrobacterium group</taxon>
        <taxon>Neorhizobium</taxon>
    </lineage>
</organism>
<dbReference type="AlphaFoldDB" id="A0A3S3T0S5"/>
<feature type="compositionally biased region" description="Polar residues" evidence="1">
    <location>
        <begin position="1"/>
        <end position="18"/>
    </location>
</feature>
<keyword evidence="3" id="KW-1185">Reference proteome</keyword>
<sequence>MDDKPITNQPDIAESSGTAAVPRKQDAQPVAEDIDAPAKVWETEGSADPSGRVADVGGAGGTHSMPYDVEKASDVIGGQTNPDKGKA</sequence>
<feature type="region of interest" description="Disordered" evidence="1">
    <location>
        <begin position="1"/>
        <end position="87"/>
    </location>
</feature>
<feature type="compositionally biased region" description="Polar residues" evidence="1">
    <location>
        <begin position="78"/>
        <end position="87"/>
    </location>
</feature>
<comment type="caution">
    <text evidence="2">The sequence shown here is derived from an EMBL/GenBank/DDBJ whole genome shotgun (WGS) entry which is preliminary data.</text>
</comment>
<evidence type="ECO:0000256" key="1">
    <source>
        <dbReference type="SAM" id="MobiDB-lite"/>
    </source>
</evidence>
<dbReference type="OrthoDB" id="8395375at2"/>
<dbReference type="RefSeq" id="WP_128443276.1">
    <property type="nucleotide sequence ID" value="NZ_SBIP01000002.1"/>
</dbReference>
<evidence type="ECO:0000313" key="3">
    <source>
        <dbReference type="Proteomes" id="UP000287687"/>
    </source>
</evidence>
<evidence type="ECO:0000313" key="2">
    <source>
        <dbReference type="EMBL" id="RWX79302.1"/>
    </source>
</evidence>
<proteinExistence type="predicted"/>
<protein>
    <submittedName>
        <fullName evidence="2">Uncharacterized protein</fullName>
    </submittedName>
</protein>
<gene>
    <name evidence="2" type="ORF">EPK99_12190</name>
</gene>